<evidence type="ECO:0000256" key="1">
    <source>
        <dbReference type="ARBA" id="ARBA00003520"/>
    </source>
</evidence>
<feature type="compositionally biased region" description="Polar residues" evidence="4">
    <location>
        <begin position="490"/>
        <end position="510"/>
    </location>
</feature>
<reference evidence="5" key="1">
    <citation type="submission" date="2022-06" db="EMBL/GenBank/DDBJ databases">
        <authorList>
            <person name="Berger JAMES D."/>
            <person name="Berger JAMES D."/>
        </authorList>
    </citation>
    <scope>NUCLEOTIDE SEQUENCE [LARGE SCALE GENOMIC DNA]</scope>
</reference>
<reference evidence="6" key="2">
    <citation type="submission" date="2023-11" db="UniProtKB">
        <authorList>
            <consortium name="WormBaseParasite"/>
        </authorList>
    </citation>
    <scope>IDENTIFICATION</scope>
</reference>
<organism evidence="5 6">
    <name type="scientific">Trichobilharzia regenti</name>
    <name type="common">Nasal bird schistosome</name>
    <dbReference type="NCBI Taxonomy" id="157069"/>
    <lineage>
        <taxon>Eukaryota</taxon>
        <taxon>Metazoa</taxon>
        <taxon>Spiralia</taxon>
        <taxon>Lophotrochozoa</taxon>
        <taxon>Platyhelminthes</taxon>
        <taxon>Trematoda</taxon>
        <taxon>Digenea</taxon>
        <taxon>Strigeidida</taxon>
        <taxon>Schistosomatoidea</taxon>
        <taxon>Schistosomatidae</taxon>
        <taxon>Trichobilharzia</taxon>
    </lineage>
</organism>
<feature type="region of interest" description="Disordered" evidence="4">
    <location>
        <begin position="541"/>
        <end position="649"/>
    </location>
</feature>
<sequence length="887" mass="100499">MICPNVVYRPRMSKCVLVGNDIENFESVRHSLKSPYMDSLVTNLDVQEQVLNHTFEKLNVREPLSNPVVINEPLCNPGVCRSQLSEIMFETYRVPKLLYYVDCLASFYNYQQSHSPDQTTNCLVVSFGYQTTHIVPIMPALSEKNISSGFRPLIQAARRLQVGGAHASWMLQRLLQLKYPCHSDSISGGLSEHLAHSYCHLASNYRQEMIQWKSKEFRSLHTIKVQLPFNKPSDEELKALADRKRAQAERLLSTHRKRQKQQLESAQCRLAELEKVKKLLKQEDSPIVKQIISNLGLSKSTDVSQEMDSCRRIIDKLEAQLNPVIKSEDEPINQNTSKRGQLDIKSKFAYSHLLDRMYSVYTNSFSTVTNELTGRHKRAAELLISQSLPSAVQSQMTLNTNMSNFKFTEAKLRNRIRIAEDLEFSEGEDFILWLSWLRDRRAYISKKRTQRQSRVDLATQIGLHSNDGHSDIGSDSVERIPQLKASLSTMQTVGSNTTGRNGVTNDAAQSGSGGDKYDDSKKVMTERRRMQLEKIRAMAAELKPTRGRSRGAGKSVRPGVSRGASKSRGRGRKSLAEYDSRITAGEINPDDEDNETLGDDCSDMLGLDDPTETEQTTSSSTGLNRLWDPDCEDDTNDELNGSSGMKKVPATSDYRMDVADESEEERDELAVMDSLLALYDPEASKDLGITDLKVELDRYYQIHVDTEQVRSHEVLFQPSFIGHSEAGFSECLEYVLRDTKQLIDDDKDNESLAYSVWPEKVYLTGGVAALPGLVERIRYDIRPLLPVGSKWDDIEIVVAANPQLDAWYGARRFANSPLVDENYITRKIVSVVQIFLATKQHQDTNQILFACRRSKQTDWPLHCAMFNSLNQKYCNNRSQGPGNRTFI</sequence>
<feature type="coiled-coil region" evidence="3">
    <location>
        <begin position="256"/>
        <end position="283"/>
    </location>
</feature>
<evidence type="ECO:0008006" key="7">
    <source>
        <dbReference type="Google" id="ProtNLM"/>
    </source>
</evidence>
<evidence type="ECO:0000256" key="3">
    <source>
        <dbReference type="SAM" id="Coils"/>
    </source>
</evidence>
<dbReference type="WBParaSite" id="TREG1_58530.1">
    <property type="protein sequence ID" value="TREG1_58530.1"/>
    <property type="gene ID" value="TREG1_58530"/>
</dbReference>
<dbReference type="InterPro" id="IPR004000">
    <property type="entry name" value="Actin"/>
</dbReference>
<comment type="function">
    <text evidence="1">Actins are highly conserved proteins that are involved in various types of cell motility and are ubiquitously expressed in all eukaryotic cells.</text>
</comment>
<keyword evidence="3" id="KW-0175">Coiled coil</keyword>
<dbReference type="SUPFAM" id="SSF53067">
    <property type="entry name" value="Actin-like ATPase domain"/>
    <property type="match status" value="2"/>
</dbReference>
<name>A0AA85K0T8_TRIRE</name>
<comment type="similarity">
    <text evidence="2">Belongs to the actin family.</text>
</comment>
<evidence type="ECO:0000256" key="2">
    <source>
        <dbReference type="RuleBase" id="RU000487"/>
    </source>
</evidence>
<dbReference type="Pfam" id="PF00022">
    <property type="entry name" value="Actin"/>
    <property type="match status" value="1"/>
</dbReference>
<dbReference type="AlphaFoldDB" id="A0AA85K0T8"/>
<dbReference type="InterPro" id="IPR043129">
    <property type="entry name" value="ATPase_NBD"/>
</dbReference>
<evidence type="ECO:0000256" key="4">
    <source>
        <dbReference type="SAM" id="MobiDB-lite"/>
    </source>
</evidence>
<protein>
    <recommendedName>
        <fullName evidence="7">Actin-related protein 5</fullName>
    </recommendedName>
</protein>
<keyword evidence="5" id="KW-1185">Reference proteome</keyword>
<evidence type="ECO:0000313" key="6">
    <source>
        <dbReference type="WBParaSite" id="TREG1_58530.1"/>
    </source>
</evidence>
<dbReference type="PANTHER" id="PTHR11937">
    <property type="entry name" value="ACTIN"/>
    <property type="match status" value="1"/>
</dbReference>
<dbReference type="Gene3D" id="3.90.640.10">
    <property type="entry name" value="Actin, Chain A, domain 4"/>
    <property type="match status" value="2"/>
</dbReference>
<feature type="region of interest" description="Disordered" evidence="4">
    <location>
        <begin position="490"/>
        <end position="523"/>
    </location>
</feature>
<dbReference type="Proteomes" id="UP000050795">
    <property type="component" value="Unassembled WGS sequence"/>
</dbReference>
<dbReference type="SMART" id="SM00268">
    <property type="entry name" value="ACTIN"/>
    <property type="match status" value="1"/>
</dbReference>
<evidence type="ECO:0000313" key="5">
    <source>
        <dbReference type="Proteomes" id="UP000050795"/>
    </source>
</evidence>
<dbReference type="Gene3D" id="3.30.420.40">
    <property type="match status" value="4"/>
</dbReference>
<proteinExistence type="inferred from homology"/>
<feature type="compositionally biased region" description="Acidic residues" evidence="4">
    <location>
        <begin position="588"/>
        <end position="602"/>
    </location>
</feature>
<accession>A0AA85K0T8</accession>